<organism evidence="1 2">
    <name type="scientific">Cardiocondyla obscurior</name>
    <dbReference type="NCBI Taxonomy" id="286306"/>
    <lineage>
        <taxon>Eukaryota</taxon>
        <taxon>Metazoa</taxon>
        <taxon>Ecdysozoa</taxon>
        <taxon>Arthropoda</taxon>
        <taxon>Hexapoda</taxon>
        <taxon>Insecta</taxon>
        <taxon>Pterygota</taxon>
        <taxon>Neoptera</taxon>
        <taxon>Endopterygota</taxon>
        <taxon>Hymenoptera</taxon>
        <taxon>Apocrita</taxon>
        <taxon>Aculeata</taxon>
        <taxon>Formicoidea</taxon>
        <taxon>Formicidae</taxon>
        <taxon>Myrmicinae</taxon>
        <taxon>Cardiocondyla</taxon>
    </lineage>
</organism>
<keyword evidence="2" id="KW-1185">Reference proteome</keyword>
<dbReference type="AlphaFoldDB" id="A0AAW2EMH7"/>
<dbReference type="EMBL" id="JADYXP020000020">
    <property type="protein sequence ID" value="KAL0104120.1"/>
    <property type="molecule type" value="Genomic_DNA"/>
</dbReference>
<protein>
    <submittedName>
        <fullName evidence="1">Uncharacterized protein</fullName>
    </submittedName>
</protein>
<evidence type="ECO:0000313" key="2">
    <source>
        <dbReference type="Proteomes" id="UP001430953"/>
    </source>
</evidence>
<dbReference type="Proteomes" id="UP001430953">
    <property type="component" value="Unassembled WGS sequence"/>
</dbReference>
<reference evidence="1 2" key="1">
    <citation type="submission" date="2023-03" db="EMBL/GenBank/DDBJ databases">
        <title>High recombination rates correlate with genetic variation in Cardiocondyla obscurior ants.</title>
        <authorList>
            <person name="Errbii M."/>
        </authorList>
    </citation>
    <scope>NUCLEOTIDE SEQUENCE [LARGE SCALE GENOMIC DNA]</scope>
    <source>
        <strain evidence="1">Alpha-2009</strain>
        <tissue evidence="1">Whole body</tissue>
    </source>
</reference>
<comment type="caution">
    <text evidence="1">The sequence shown here is derived from an EMBL/GenBank/DDBJ whole genome shotgun (WGS) entry which is preliminary data.</text>
</comment>
<name>A0AAW2EMH7_9HYME</name>
<gene>
    <name evidence="1" type="ORF">PUN28_017078</name>
</gene>
<accession>A0AAW2EMH7</accession>
<proteinExistence type="predicted"/>
<sequence length="92" mass="10815">MIIRSDFFFFFSTYLPLVQKLRAESKRSKSNIQEKSITETNCFLNNIKGSFHHCNSERVDFDYISKMKRGLLRQKGDPPSIPPVFFDEKTFA</sequence>
<evidence type="ECO:0000313" key="1">
    <source>
        <dbReference type="EMBL" id="KAL0104120.1"/>
    </source>
</evidence>